<dbReference type="AlphaFoldDB" id="A0AAU8CIU5"/>
<organism evidence="1">
    <name type="scientific">Mesorhizobium sp. WSM2240</name>
    <dbReference type="NCBI Taxonomy" id="3228851"/>
    <lineage>
        <taxon>Bacteria</taxon>
        <taxon>Pseudomonadati</taxon>
        <taxon>Pseudomonadota</taxon>
        <taxon>Alphaproteobacteria</taxon>
        <taxon>Hyphomicrobiales</taxon>
        <taxon>Phyllobacteriaceae</taxon>
        <taxon>Mesorhizobium</taxon>
    </lineage>
</organism>
<evidence type="ECO:0000313" key="1">
    <source>
        <dbReference type="EMBL" id="XCG46754.1"/>
    </source>
</evidence>
<dbReference type="EMBL" id="CP159253">
    <property type="protein sequence ID" value="XCG46754.1"/>
    <property type="molecule type" value="Genomic_DNA"/>
</dbReference>
<proteinExistence type="predicted"/>
<sequence length="132" mass="14571">MNIFELASRKKFRFPSAKGDLTVEQLWDLPLLGNSTNLDTVARGINTELKGVTEETFVAVKPDPRKPDLEAKLEIVKHIIAVKVKTSEDAKSAAERAVKRSKLIDALASKEDQALQNMSKEDILKQLAALDG</sequence>
<dbReference type="RefSeq" id="WP_353645708.1">
    <property type="nucleotide sequence ID" value="NZ_CP159253.1"/>
</dbReference>
<evidence type="ECO:0008006" key="2">
    <source>
        <dbReference type="Google" id="ProtNLM"/>
    </source>
</evidence>
<gene>
    <name evidence="1" type="ORF">ABVK50_15645</name>
</gene>
<protein>
    <recommendedName>
        <fullName evidence="2">Phage protein</fullName>
    </recommendedName>
</protein>
<reference evidence="1" key="1">
    <citation type="submission" date="2024-06" db="EMBL/GenBank/DDBJ databases">
        <title>Mesorhizobium karijinii sp. nov., a symbiont of the iconic Swainsona formosa from arid Australia.</title>
        <authorList>
            <person name="Hill Y.J."/>
            <person name="Watkin E.L.J."/>
            <person name="O'Hara G.W."/>
            <person name="Terpolilli J."/>
            <person name="Tye M.L."/>
            <person name="Kohlmeier M.G."/>
        </authorList>
    </citation>
    <scope>NUCLEOTIDE SEQUENCE</scope>
    <source>
        <strain evidence="1">WSM2240</strain>
    </source>
</reference>
<name>A0AAU8CIU5_9HYPH</name>
<accession>A0AAU8CIU5</accession>